<gene>
    <name evidence="1" type="ORF">THAPSDRAFT_5667</name>
</gene>
<sequence>MATCGLSVAAIDLEGKEDGKEIGKDEDISLKLGFPEDQPPVLLSKFGADGDAKMIVTPELGRIVKVIGPLRKWKGDDEELQKPKPEELFNLSPSPSDQFRFDLLNDRSGEQAERDLRLLAHNMIKKTEQARLSNVIDLIDTVLIQSVTGTLSISLLNDGFVCSRDGLSICLQERNYCFPLSTLKEMRVDFSGVLQVRHRLFARNIDNGFSLSIMFGTGVILRGCANGGSLDEEDVQEFAWHFSRINQDGVLPHSHGRSFTLTSLTFPLSNFENLFGMLGVDLNSRNEIFGLYYGEEDDDDDEYDGVYY</sequence>
<evidence type="ECO:0000313" key="1">
    <source>
        <dbReference type="EMBL" id="EED92576.1"/>
    </source>
</evidence>
<protein>
    <submittedName>
        <fullName evidence="1">Uncharacterized protein</fullName>
    </submittedName>
</protein>
<accession>B8C3J8</accession>
<dbReference type="PaxDb" id="35128-Thaps5667"/>
<dbReference type="InParanoid" id="B8C3J8"/>
<organism evidence="1 2">
    <name type="scientific">Thalassiosira pseudonana</name>
    <name type="common">Marine diatom</name>
    <name type="synonym">Cyclotella nana</name>
    <dbReference type="NCBI Taxonomy" id="35128"/>
    <lineage>
        <taxon>Eukaryota</taxon>
        <taxon>Sar</taxon>
        <taxon>Stramenopiles</taxon>
        <taxon>Ochrophyta</taxon>
        <taxon>Bacillariophyta</taxon>
        <taxon>Coscinodiscophyceae</taxon>
        <taxon>Thalassiosirophycidae</taxon>
        <taxon>Thalassiosirales</taxon>
        <taxon>Thalassiosiraceae</taxon>
        <taxon>Thalassiosira</taxon>
    </lineage>
</organism>
<name>B8C3J8_THAPS</name>
<reference evidence="1 2" key="1">
    <citation type="journal article" date="2004" name="Science">
        <title>The genome of the diatom Thalassiosira pseudonana: ecology, evolution, and metabolism.</title>
        <authorList>
            <person name="Armbrust E.V."/>
            <person name="Berges J.A."/>
            <person name="Bowler C."/>
            <person name="Green B.R."/>
            <person name="Martinez D."/>
            <person name="Putnam N.H."/>
            <person name="Zhou S."/>
            <person name="Allen A.E."/>
            <person name="Apt K.E."/>
            <person name="Bechner M."/>
            <person name="Brzezinski M.A."/>
            <person name="Chaal B.K."/>
            <person name="Chiovitti A."/>
            <person name="Davis A.K."/>
            <person name="Demarest M.S."/>
            <person name="Detter J.C."/>
            <person name="Glavina T."/>
            <person name="Goodstein D."/>
            <person name="Hadi M.Z."/>
            <person name="Hellsten U."/>
            <person name="Hildebrand M."/>
            <person name="Jenkins B.D."/>
            <person name="Jurka J."/>
            <person name="Kapitonov V.V."/>
            <person name="Kroger N."/>
            <person name="Lau W.W."/>
            <person name="Lane T.W."/>
            <person name="Larimer F.W."/>
            <person name="Lippmeier J.C."/>
            <person name="Lucas S."/>
            <person name="Medina M."/>
            <person name="Montsant A."/>
            <person name="Obornik M."/>
            <person name="Parker M.S."/>
            <person name="Palenik B."/>
            <person name="Pazour G.J."/>
            <person name="Richardson P.M."/>
            <person name="Rynearson T.A."/>
            <person name="Saito M.A."/>
            <person name="Schwartz D.C."/>
            <person name="Thamatrakoln K."/>
            <person name="Valentin K."/>
            <person name="Vardi A."/>
            <person name="Wilkerson F.P."/>
            <person name="Rokhsar D.S."/>
        </authorList>
    </citation>
    <scope>NUCLEOTIDE SEQUENCE [LARGE SCALE GENOMIC DNA]</scope>
    <source>
        <strain evidence="1 2">CCMP1335</strain>
    </source>
</reference>
<proteinExistence type="predicted"/>
<keyword evidence="2" id="KW-1185">Reference proteome</keyword>
<reference evidence="1 2" key="2">
    <citation type="journal article" date="2008" name="Nature">
        <title>The Phaeodactylum genome reveals the evolutionary history of diatom genomes.</title>
        <authorList>
            <person name="Bowler C."/>
            <person name="Allen A.E."/>
            <person name="Badger J.H."/>
            <person name="Grimwood J."/>
            <person name="Jabbari K."/>
            <person name="Kuo A."/>
            <person name="Maheswari U."/>
            <person name="Martens C."/>
            <person name="Maumus F."/>
            <person name="Otillar R.P."/>
            <person name="Rayko E."/>
            <person name="Salamov A."/>
            <person name="Vandepoele K."/>
            <person name="Beszteri B."/>
            <person name="Gruber A."/>
            <person name="Heijde M."/>
            <person name="Katinka M."/>
            <person name="Mock T."/>
            <person name="Valentin K."/>
            <person name="Verret F."/>
            <person name="Berges J.A."/>
            <person name="Brownlee C."/>
            <person name="Cadoret J.P."/>
            <person name="Chiovitti A."/>
            <person name="Choi C.J."/>
            <person name="Coesel S."/>
            <person name="De Martino A."/>
            <person name="Detter J.C."/>
            <person name="Durkin C."/>
            <person name="Falciatore A."/>
            <person name="Fournet J."/>
            <person name="Haruta M."/>
            <person name="Huysman M.J."/>
            <person name="Jenkins B.D."/>
            <person name="Jiroutova K."/>
            <person name="Jorgensen R.E."/>
            <person name="Joubert Y."/>
            <person name="Kaplan A."/>
            <person name="Kroger N."/>
            <person name="Kroth P.G."/>
            <person name="La Roche J."/>
            <person name="Lindquist E."/>
            <person name="Lommer M."/>
            <person name="Martin-Jezequel V."/>
            <person name="Lopez P.J."/>
            <person name="Lucas S."/>
            <person name="Mangogna M."/>
            <person name="McGinnis K."/>
            <person name="Medlin L.K."/>
            <person name="Montsant A."/>
            <person name="Oudot-Le Secq M.P."/>
            <person name="Napoli C."/>
            <person name="Obornik M."/>
            <person name="Parker M.S."/>
            <person name="Petit J.L."/>
            <person name="Porcel B.M."/>
            <person name="Poulsen N."/>
            <person name="Robison M."/>
            <person name="Rychlewski L."/>
            <person name="Rynearson T.A."/>
            <person name="Schmutz J."/>
            <person name="Shapiro H."/>
            <person name="Siaut M."/>
            <person name="Stanley M."/>
            <person name="Sussman M.R."/>
            <person name="Taylor A.R."/>
            <person name="Vardi A."/>
            <person name="von Dassow P."/>
            <person name="Vyverman W."/>
            <person name="Willis A."/>
            <person name="Wyrwicz L.S."/>
            <person name="Rokhsar D.S."/>
            <person name="Weissenbach J."/>
            <person name="Armbrust E.V."/>
            <person name="Green B.R."/>
            <person name="Van de Peer Y."/>
            <person name="Grigoriev I.V."/>
        </authorList>
    </citation>
    <scope>NUCLEOTIDE SEQUENCE [LARGE SCALE GENOMIC DNA]</scope>
    <source>
        <strain evidence="1 2">CCMP1335</strain>
    </source>
</reference>
<dbReference type="GeneID" id="7448203"/>
<dbReference type="AlphaFoldDB" id="B8C3J8"/>
<dbReference type="RefSeq" id="XP_002290824.1">
    <property type="nucleotide sequence ID" value="XM_002290788.1"/>
</dbReference>
<evidence type="ECO:0000313" key="2">
    <source>
        <dbReference type="Proteomes" id="UP000001449"/>
    </source>
</evidence>
<dbReference type="KEGG" id="tps:THAPSDRAFT_5667"/>
<dbReference type="Proteomes" id="UP000001449">
    <property type="component" value="Chromosome 5"/>
</dbReference>
<dbReference type="EMBL" id="CM000642">
    <property type="protein sequence ID" value="EED92576.1"/>
    <property type="molecule type" value="Genomic_DNA"/>
</dbReference>
<dbReference type="HOGENOM" id="CLU_904585_0_0_1"/>